<feature type="active site" description="Charge relay system" evidence="15">
    <location>
        <position position="288"/>
    </location>
</feature>
<dbReference type="EC" id="3.4.14.10" evidence="4"/>
<proteinExistence type="predicted"/>
<dbReference type="Proteomes" id="UP000567179">
    <property type="component" value="Unassembled WGS sequence"/>
</dbReference>
<dbReference type="InterPro" id="IPR036852">
    <property type="entry name" value="Peptidase_S8/S53_dom_sf"/>
</dbReference>
<feature type="binding site" evidence="15">
    <location>
        <position position="529"/>
    </location>
    <ligand>
        <name>Ca(2+)</name>
        <dbReference type="ChEBI" id="CHEBI:29108"/>
    </ligand>
</feature>
<dbReference type="PANTHER" id="PTHR14218">
    <property type="entry name" value="PROTEASE S8 TRIPEPTIDYL PEPTIDASE I CLN2"/>
    <property type="match status" value="1"/>
</dbReference>
<dbReference type="Pfam" id="PF09286">
    <property type="entry name" value="Pro-kuma_activ"/>
    <property type="match status" value="1"/>
</dbReference>
<dbReference type="SMART" id="SM00944">
    <property type="entry name" value="Pro-kuma_activ"/>
    <property type="match status" value="1"/>
</dbReference>
<feature type="binding site" evidence="15">
    <location>
        <position position="528"/>
    </location>
    <ligand>
        <name>Ca(2+)</name>
        <dbReference type="ChEBI" id="CHEBI:29108"/>
    </ligand>
</feature>
<dbReference type="SUPFAM" id="SSF52743">
    <property type="entry name" value="Subtilisin-like"/>
    <property type="match status" value="1"/>
</dbReference>
<dbReference type="GO" id="GO:0046872">
    <property type="term" value="F:metal ion binding"/>
    <property type="evidence" value="ECO:0007669"/>
    <property type="project" value="UniProtKB-UniRule"/>
</dbReference>
<feature type="active site" description="Charge relay system" evidence="15">
    <location>
        <position position="485"/>
    </location>
</feature>
<sequence>MRTGFLVLAALVASAWASPAFHTMRVHEARSDVPDGFVKKAAAPVDTMLNLRIALKQTDMAGLEQMLYAVSTPGSETYGQHLTKEEVEKFVAPSSESVQLVNEWLSANGINAQTISPAGDWLQFSIPVSQANTLLQADFTVFSHSETGKDLTRTLAYSIPAALQDHVDLVHPTITFDDPLVHLPFMSSPRAPANSAEPSLQSRAVPASCGTTVTPSCLQAFYGIPTARATNSKNVLAVSGFIDQFANQADLTTFLKALRPDLPSTTAFTLQTLDGGTNSQSASQAGIEANLDIQYTVGVASGVPNVFISVGDNVKDGALSGFLDIINFLLGESAPPQVLTTSYGFNENALSRALANQLCNAYMQLGARGTSILFASGDGGVSGSQSARCTTFVPTFPSGCPFLTSVGATTGVTETAADFSSGGFSNFFGRPSYQASAVSSYLTALGSTNSGKFNTSGRAFPDVSAQGENVEIVVSGQGELVAGTSCSSPIFASVIALLNDQLLTAGKSPLGFLNPFLYSSAGAAALNDITTGSNPGCNTNGFPAKTGWDPVTGLGTPNFAKLKAAVGL</sequence>
<evidence type="ECO:0000256" key="14">
    <source>
        <dbReference type="ARBA" id="ARBA00023180"/>
    </source>
</evidence>
<keyword evidence="19" id="KW-1185">Reference proteome</keyword>
<evidence type="ECO:0000313" key="19">
    <source>
        <dbReference type="Proteomes" id="UP000567179"/>
    </source>
</evidence>
<feature type="domain" description="Peptidase S53" evidence="17">
    <location>
        <begin position="212"/>
        <end position="568"/>
    </location>
</feature>
<evidence type="ECO:0000256" key="16">
    <source>
        <dbReference type="SAM" id="SignalP"/>
    </source>
</evidence>
<evidence type="ECO:0000256" key="13">
    <source>
        <dbReference type="ARBA" id="ARBA00023145"/>
    </source>
</evidence>
<feature type="binding site" evidence="15">
    <location>
        <position position="547"/>
    </location>
    <ligand>
        <name>Ca(2+)</name>
        <dbReference type="ChEBI" id="CHEBI:29108"/>
    </ligand>
</feature>
<keyword evidence="6 15" id="KW-0645">Protease</keyword>
<evidence type="ECO:0000259" key="17">
    <source>
        <dbReference type="PROSITE" id="PS51695"/>
    </source>
</evidence>
<dbReference type="InterPro" id="IPR000209">
    <property type="entry name" value="Peptidase_S8/S53_dom"/>
</dbReference>
<dbReference type="SUPFAM" id="SSF54897">
    <property type="entry name" value="Protease propeptides/inhibitors"/>
    <property type="match status" value="1"/>
</dbReference>
<dbReference type="GO" id="GO:0006508">
    <property type="term" value="P:proteolysis"/>
    <property type="evidence" value="ECO:0007669"/>
    <property type="project" value="UniProtKB-KW"/>
</dbReference>
<keyword evidence="11 15" id="KW-0106">Calcium</keyword>
<dbReference type="PANTHER" id="PTHR14218:SF15">
    <property type="entry name" value="TRIPEPTIDYL-PEPTIDASE 1"/>
    <property type="match status" value="1"/>
</dbReference>
<evidence type="ECO:0000256" key="15">
    <source>
        <dbReference type="PROSITE-ProRule" id="PRU01032"/>
    </source>
</evidence>
<keyword evidence="10 15" id="KW-0720">Serine protease</keyword>
<keyword evidence="8 16" id="KW-0732">Signal</keyword>
<comment type="catalytic activity">
    <reaction evidence="1">
        <text>Release of an N-terminal tripeptide from a polypeptide.</text>
        <dbReference type="EC" id="3.4.14.10"/>
    </reaction>
</comment>
<evidence type="ECO:0000256" key="5">
    <source>
        <dbReference type="ARBA" id="ARBA00022525"/>
    </source>
</evidence>
<protein>
    <recommendedName>
        <fullName evidence="4">tripeptidyl-peptidase II</fullName>
        <ecNumber evidence="4">3.4.14.10</ecNumber>
    </recommendedName>
</protein>
<feature type="binding site" evidence="15">
    <location>
        <position position="549"/>
    </location>
    <ligand>
        <name>Ca(2+)</name>
        <dbReference type="ChEBI" id="CHEBI:29108"/>
    </ligand>
</feature>
<keyword evidence="5" id="KW-0964">Secreted</keyword>
<dbReference type="EMBL" id="JAACJJ010000043">
    <property type="protein sequence ID" value="KAF5315080.1"/>
    <property type="molecule type" value="Genomic_DNA"/>
</dbReference>
<evidence type="ECO:0000256" key="9">
    <source>
        <dbReference type="ARBA" id="ARBA00022801"/>
    </source>
</evidence>
<dbReference type="PROSITE" id="PS51695">
    <property type="entry name" value="SEDOLISIN"/>
    <property type="match status" value="1"/>
</dbReference>
<dbReference type="Gene3D" id="3.40.50.200">
    <property type="entry name" value="Peptidase S8/S53 domain"/>
    <property type="match status" value="1"/>
</dbReference>
<evidence type="ECO:0000256" key="1">
    <source>
        <dbReference type="ARBA" id="ARBA00001910"/>
    </source>
</evidence>
<dbReference type="InterPro" id="IPR030400">
    <property type="entry name" value="Sedolisin_dom"/>
</dbReference>
<evidence type="ECO:0000256" key="11">
    <source>
        <dbReference type="ARBA" id="ARBA00022837"/>
    </source>
</evidence>
<organism evidence="18 19">
    <name type="scientific">Psilocybe cf. subviscida</name>
    <dbReference type="NCBI Taxonomy" id="2480587"/>
    <lineage>
        <taxon>Eukaryota</taxon>
        <taxon>Fungi</taxon>
        <taxon>Dikarya</taxon>
        <taxon>Basidiomycota</taxon>
        <taxon>Agaricomycotina</taxon>
        <taxon>Agaricomycetes</taxon>
        <taxon>Agaricomycetidae</taxon>
        <taxon>Agaricales</taxon>
        <taxon>Agaricineae</taxon>
        <taxon>Strophariaceae</taxon>
        <taxon>Psilocybe</taxon>
    </lineage>
</organism>
<comment type="caution">
    <text evidence="18">The sequence shown here is derived from an EMBL/GenBank/DDBJ whole genome shotgun (WGS) entry which is preliminary data.</text>
</comment>
<evidence type="ECO:0000256" key="4">
    <source>
        <dbReference type="ARBA" id="ARBA00012462"/>
    </source>
</evidence>
<dbReference type="CDD" id="cd04056">
    <property type="entry name" value="Peptidases_S53"/>
    <property type="match status" value="1"/>
</dbReference>
<evidence type="ECO:0000256" key="2">
    <source>
        <dbReference type="ARBA" id="ARBA00002451"/>
    </source>
</evidence>
<gene>
    <name evidence="18" type="ORF">D9619_007609</name>
</gene>
<keyword evidence="14" id="KW-0325">Glycoprotein</keyword>
<keyword evidence="9 15" id="KW-0378">Hydrolase</keyword>
<dbReference type="FunFam" id="3.40.50.200:FF:000015">
    <property type="entry name" value="Tripeptidyl peptidase A"/>
    <property type="match status" value="1"/>
</dbReference>
<dbReference type="GO" id="GO:0005576">
    <property type="term" value="C:extracellular region"/>
    <property type="evidence" value="ECO:0007669"/>
    <property type="project" value="UniProtKB-SubCell"/>
</dbReference>
<dbReference type="OrthoDB" id="409122at2759"/>
<evidence type="ECO:0000256" key="8">
    <source>
        <dbReference type="ARBA" id="ARBA00022729"/>
    </source>
</evidence>
<feature type="chain" id="PRO_5034981326" description="tripeptidyl-peptidase II" evidence="16">
    <location>
        <begin position="18"/>
        <end position="568"/>
    </location>
</feature>
<evidence type="ECO:0000313" key="18">
    <source>
        <dbReference type="EMBL" id="KAF5315080.1"/>
    </source>
</evidence>
<dbReference type="GO" id="GO:0008240">
    <property type="term" value="F:tripeptidyl-peptidase activity"/>
    <property type="evidence" value="ECO:0007669"/>
    <property type="project" value="UniProtKB-EC"/>
</dbReference>
<evidence type="ECO:0000256" key="10">
    <source>
        <dbReference type="ARBA" id="ARBA00022825"/>
    </source>
</evidence>
<evidence type="ECO:0000256" key="12">
    <source>
        <dbReference type="ARBA" id="ARBA00023026"/>
    </source>
</evidence>
<evidence type="ECO:0000256" key="7">
    <source>
        <dbReference type="ARBA" id="ARBA00022723"/>
    </source>
</evidence>
<dbReference type="CDD" id="cd11377">
    <property type="entry name" value="Pro-peptidase_S53"/>
    <property type="match status" value="1"/>
</dbReference>
<dbReference type="GO" id="GO:0004252">
    <property type="term" value="F:serine-type endopeptidase activity"/>
    <property type="evidence" value="ECO:0007669"/>
    <property type="project" value="UniProtKB-UniRule"/>
</dbReference>
<dbReference type="Pfam" id="PF00082">
    <property type="entry name" value="Peptidase_S8"/>
    <property type="match status" value="1"/>
</dbReference>
<evidence type="ECO:0000256" key="6">
    <source>
        <dbReference type="ARBA" id="ARBA00022670"/>
    </source>
</evidence>
<comment type="cofactor">
    <cofactor evidence="15">
        <name>Ca(2+)</name>
        <dbReference type="ChEBI" id="CHEBI:29108"/>
    </cofactor>
    <text evidence="15">Binds 1 Ca(2+) ion per subunit.</text>
</comment>
<dbReference type="AlphaFoldDB" id="A0A8H5B1L6"/>
<reference evidence="18 19" key="1">
    <citation type="journal article" date="2020" name="ISME J.">
        <title>Uncovering the hidden diversity of litter-decomposition mechanisms in mushroom-forming fungi.</title>
        <authorList>
            <person name="Floudas D."/>
            <person name="Bentzer J."/>
            <person name="Ahren D."/>
            <person name="Johansson T."/>
            <person name="Persson P."/>
            <person name="Tunlid A."/>
        </authorList>
    </citation>
    <scope>NUCLEOTIDE SEQUENCE [LARGE SCALE GENOMIC DNA]</scope>
    <source>
        <strain evidence="18 19">CBS 101986</strain>
    </source>
</reference>
<dbReference type="InterPro" id="IPR015366">
    <property type="entry name" value="S53_propep"/>
</dbReference>
<feature type="signal peptide" evidence="16">
    <location>
        <begin position="1"/>
        <end position="17"/>
    </location>
</feature>
<dbReference type="InterPro" id="IPR050819">
    <property type="entry name" value="Tripeptidyl-peptidase_I"/>
</dbReference>
<accession>A0A8H5B1L6</accession>
<keyword evidence="12" id="KW-0843">Virulence</keyword>
<feature type="active site" description="Charge relay system" evidence="15">
    <location>
        <position position="292"/>
    </location>
</feature>
<keyword evidence="13" id="KW-0865">Zymogen</keyword>
<comment type="subcellular location">
    <subcellularLocation>
        <location evidence="3">Secreted</location>
        <location evidence="3">Extracellular space</location>
    </subcellularLocation>
</comment>
<name>A0A8H5B1L6_9AGAR</name>
<keyword evidence="7 15" id="KW-0479">Metal-binding</keyword>
<evidence type="ECO:0000256" key="3">
    <source>
        <dbReference type="ARBA" id="ARBA00004239"/>
    </source>
</evidence>
<comment type="function">
    <text evidence="2">Secreted tripeptidyl-peptidase which degrades proteins at acidic pHs and is involved in virulence.</text>
</comment>